<comment type="caution">
    <text evidence="2">The sequence shown here is derived from an EMBL/GenBank/DDBJ whole genome shotgun (WGS) entry which is preliminary data.</text>
</comment>
<evidence type="ECO:0000313" key="2">
    <source>
        <dbReference type="EMBL" id="KAF9950743.1"/>
    </source>
</evidence>
<name>A0A9P6LY52_MORAP</name>
<feature type="region of interest" description="Disordered" evidence="1">
    <location>
        <begin position="1"/>
        <end position="77"/>
    </location>
</feature>
<reference evidence="2" key="1">
    <citation type="journal article" date="2020" name="Fungal Divers.">
        <title>Resolving the Mortierellaceae phylogeny through synthesis of multi-gene phylogenetics and phylogenomics.</title>
        <authorList>
            <person name="Vandepol N."/>
            <person name="Liber J."/>
            <person name="Desiro A."/>
            <person name="Na H."/>
            <person name="Kennedy M."/>
            <person name="Barry K."/>
            <person name="Grigoriev I.V."/>
            <person name="Miller A.N."/>
            <person name="O'Donnell K."/>
            <person name="Stajich J.E."/>
            <person name="Bonito G."/>
        </authorList>
    </citation>
    <scope>NUCLEOTIDE SEQUENCE</scope>
    <source>
        <strain evidence="2">CK1249</strain>
    </source>
</reference>
<proteinExistence type="predicted"/>
<protein>
    <submittedName>
        <fullName evidence="2">Uncharacterized protein</fullName>
    </submittedName>
</protein>
<dbReference type="Proteomes" id="UP000738359">
    <property type="component" value="Unassembled WGS sequence"/>
</dbReference>
<feature type="compositionally biased region" description="Low complexity" evidence="1">
    <location>
        <begin position="57"/>
        <end position="71"/>
    </location>
</feature>
<evidence type="ECO:0000256" key="1">
    <source>
        <dbReference type="SAM" id="MobiDB-lite"/>
    </source>
</evidence>
<evidence type="ECO:0000313" key="3">
    <source>
        <dbReference type="Proteomes" id="UP000738359"/>
    </source>
</evidence>
<dbReference type="AlphaFoldDB" id="A0A9P6LY52"/>
<dbReference type="EMBL" id="JAAAHY010001268">
    <property type="protein sequence ID" value="KAF9950743.1"/>
    <property type="molecule type" value="Genomic_DNA"/>
</dbReference>
<dbReference type="OrthoDB" id="2393504at2759"/>
<organism evidence="2 3">
    <name type="scientific">Mortierella alpina</name>
    <name type="common">Oleaginous fungus</name>
    <name type="synonym">Mortierella renispora</name>
    <dbReference type="NCBI Taxonomy" id="64518"/>
    <lineage>
        <taxon>Eukaryota</taxon>
        <taxon>Fungi</taxon>
        <taxon>Fungi incertae sedis</taxon>
        <taxon>Mucoromycota</taxon>
        <taxon>Mortierellomycotina</taxon>
        <taxon>Mortierellomycetes</taxon>
        <taxon>Mortierellales</taxon>
        <taxon>Mortierellaceae</taxon>
        <taxon>Mortierella</taxon>
    </lineage>
</organism>
<accession>A0A9P6LY52</accession>
<sequence>MCTISIGGSGPKPLPEPEDFPMNAYLCDLDSCPTQSPDDLPGANAAGNDKGGHEPKNGGSTSNSNTGQGNSAQKGSKFNTKKTLVGILIFAMLLPQMLAA</sequence>
<keyword evidence="3" id="KW-1185">Reference proteome</keyword>
<gene>
    <name evidence="2" type="ORF">BGZ70_001242</name>
</gene>